<keyword evidence="8" id="KW-1185">Reference proteome</keyword>
<proteinExistence type="predicted"/>
<feature type="transmembrane region" description="Helical" evidence="6">
    <location>
        <begin position="269"/>
        <end position="290"/>
    </location>
</feature>
<dbReference type="EMBL" id="JAGTJR010000002">
    <property type="protein sequence ID" value="KAH7063346.1"/>
    <property type="molecule type" value="Genomic_DNA"/>
</dbReference>
<reference evidence="7 8" key="1">
    <citation type="journal article" date="2021" name="Nat. Commun.">
        <title>Genetic determinants of endophytism in the Arabidopsis root mycobiome.</title>
        <authorList>
            <person name="Mesny F."/>
            <person name="Miyauchi S."/>
            <person name="Thiergart T."/>
            <person name="Pickel B."/>
            <person name="Atanasova L."/>
            <person name="Karlsson M."/>
            <person name="Huettel B."/>
            <person name="Barry K.W."/>
            <person name="Haridas S."/>
            <person name="Chen C."/>
            <person name="Bauer D."/>
            <person name="Andreopoulos W."/>
            <person name="Pangilinan J."/>
            <person name="LaButti K."/>
            <person name="Riley R."/>
            <person name="Lipzen A."/>
            <person name="Clum A."/>
            <person name="Drula E."/>
            <person name="Henrissat B."/>
            <person name="Kohler A."/>
            <person name="Grigoriev I.V."/>
            <person name="Martin F.M."/>
            <person name="Hacquard S."/>
        </authorList>
    </citation>
    <scope>NUCLEOTIDE SEQUENCE [LARGE SCALE GENOMIC DNA]</scope>
    <source>
        <strain evidence="7 8">MPI-SDFR-AT-0080</strain>
    </source>
</reference>
<evidence type="ECO:0000256" key="6">
    <source>
        <dbReference type="SAM" id="Phobius"/>
    </source>
</evidence>
<evidence type="ECO:0000256" key="5">
    <source>
        <dbReference type="SAM" id="MobiDB-lite"/>
    </source>
</evidence>
<evidence type="ECO:0000313" key="7">
    <source>
        <dbReference type="EMBL" id="KAH7063346.1"/>
    </source>
</evidence>
<protein>
    <submittedName>
        <fullName evidence="7">Organic solute transporter Ostalpha-domain-containing protein</fullName>
    </submittedName>
</protein>
<organism evidence="7 8">
    <name type="scientific">Macrophomina phaseolina</name>
    <dbReference type="NCBI Taxonomy" id="35725"/>
    <lineage>
        <taxon>Eukaryota</taxon>
        <taxon>Fungi</taxon>
        <taxon>Dikarya</taxon>
        <taxon>Ascomycota</taxon>
        <taxon>Pezizomycotina</taxon>
        <taxon>Dothideomycetes</taxon>
        <taxon>Dothideomycetes incertae sedis</taxon>
        <taxon>Botryosphaeriales</taxon>
        <taxon>Botryosphaeriaceae</taxon>
        <taxon>Macrophomina</taxon>
    </lineage>
</organism>
<feature type="non-terminal residue" evidence="7">
    <location>
        <position position="1"/>
    </location>
</feature>
<dbReference type="Pfam" id="PF03619">
    <property type="entry name" value="Solute_trans_a"/>
    <property type="match status" value="1"/>
</dbReference>
<keyword evidence="3 6" id="KW-1133">Transmembrane helix</keyword>
<accession>A0ABQ8GSM9</accession>
<dbReference type="PANTHER" id="PTHR23423">
    <property type="entry name" value="ORGANIC SOLUTE TRANSPORTER-RELATED"/>
    <property type="match status" value="1"/>
</dbReference>
<feature type="transmembrane region" description="Helical" evidence="6">
    <location>
        <begin position="12"/>
        <end position="34"/>
    </location>
</feature>
<feature type="transmembrane region" description="Helical" evidence="6">
    <location>
        <begin position="84"/>
        <end position="102"/>
    </location>
</feature>
<evidence type="ECO:0000256" key="4">
    <source>
        <dbReference type="ARBA" id="ARBA00023136"/>
    </source>
</evidence>
<feature type="region of interest" description="Disordered" evidence="5">
    <location>
        <begin position="313"/>
        <end position="333"/>
    </location>
</feature>
<keyword evidence="2 6" id="KW-0812">Transmembrane</keyword>
<feature type="compositionally biased region" description="Basic and acidic residues" evidence="5">
    <location>
        <begin position="313"/>
        <end position="325"/>
    </location>
</feature>
<name>A0ABQ8GSM9_9PEZI</name>
<feature type="transmembrane region" description="Helical" evidence="6">
    <location>
        <begin position="225"/>
        <end position="249"/>
    </location>
</feature>
<evidence type="ECO:0000256" key="3">
    <source>
        <dbReference type="ARBA" id="ARBA00022989"/>
    </source>
</evidence>
<dbReference type="Proteomes" id="UP000774617">
    <property type="component" value="Unassembled WGS sequence"/>
</dbReference>
<evidence type="ECO:0000313" key="8">
    <source>
        <dbReference type="Proteomes" id="UP000774617"/>
    </source>
</evidence>
<comment type="caution">
    <text evidence="7">The sequence shown here is derived from an EMBL/GenBank/DDBJ whole genome shotgun (WGS) entry which is preliminary data.</text>
</comment>
<evidence type="ECO:0000256" key="2">
    <source>
        <dbReference type="ARBA" id="ARBA00022692"/>
    </source>
</evidence>
<keyword evidence="4 6" id="KW-0472">Membrane</keyword>
<feature type="transmembrane region" description="Helical" evidence="6">
    <location>
        <begin position="145"/>
        <end position="171"/>
    </location>
</feature>
<evidence type="ECO:0000256" key="1">
    <source>
        <dbReference type="ARBA" id="ARBA00004141"/>
    </source>
</evidence>
<sequence>VVEEDSIGGLTFHQFSILLAACFTTAAGVTSFYLIFRHITNYNRPLEQKQNVRIIFMVPVYGLTSCLSIKYYEQHVYLEAIHQLYEAFVLASFFVLLCRYMAPTTQELEKRFKEIEPRRWIPPIKWLNMCTGGEKRGPFRTPKSGVTYVHVITIGVFQYSVVKLCTTFITFITEATDTYCAESKSASHAALWIKIIQILSLIIAMVFLMQFYFQFKNSLRHHNPFLKFLAIKFVVFLSYVQTFILNQLTSGDSPSIKPSSTISYQSLDVGIPNMVLCVEMAIAAIIHLFAYPWRGYNTVGVENPTELLSESATELRENGSEEESGHSFAKGGGLKKTPASFGSALLVFLQAMNFWDIIEEVAYSIRWLFVEKKRL</sequence>
<gene>
    <name evidence="7" type="ORF">B0J12DRAFT_563040</name>
</gene>
<feature type="transmembrane region" description="Helical" evidence="6">
    <location>
        <begin position="191"/>
        <end position="213"/>
    </location>
</feature>
<feature type="transmembrane region" description="Helical" evidence="6">
    <location>
        <begin position="54"/>
        <end position="72"/>
    </location>
</feature>
<dbReference type="SMART" id="SM01417">
    <property type="entry name" value="Solute_trans_a"/>
    <property type="match status" value="1"/>
</dbReference>
<comment type="subcellular location">
    <subcellularLocation>
        <location evidence="1">Membrane</location>
        <topology evidence="1">Multi-pass membrane protein</topology>
    </subcellularLocation>
</comment>
<dbReference type="InterPro" id="IPR005178">
    <property type="entry name" value="Ostalpha/TMEM184C"/>
</dbReference>